<dbReference type="Pfam" id="PF03721">
    <property type="entry name" value="UDPG_MGDP_dh_N"/>
    <property type="match status" value="1"/>
</dbReference>
<dbReference type="RefSeq" id="WP_168048465.1">
    <property type="nucleotide sequence ID" value="NZ_JAATJR010000002.1"/>
</dbReference>
<evidence type="ECO:0000259" key="4">
    <source>
        <dbReference type="SMART" id="SM00984"/>
    </source>
</evidence>
<evidence type="ECO:0000256" key="2">
    <source>
        <dbReference type="ARBA" id="ARBA00023027"/>
    </source>
</evidence>
<dbReference type="SUPFAM" id="SSF51735">
    <property type="entry name" value="NAD(P)-binding Rossmann-fold domains"/>
    <property type="match status" value="1"/>
</dbReference>
<organism evidence="5 6">
    <name type="scientific">Falsiroseomonas frigidaquae</name>
    <dbReference type="NCBI Taxonomy" id="487318"/>
    <lineage>
        <taxon>Bacteria</taxon>
        <taxon>Pseudomonadati</taxon>
        <taxon>Pseudomonadota</taxon>
        <taxon>Alphaproteobacteria</taxon>
        <taxon>Acetobacterales</taxon>
        <taxon>Roseomonadaceae</taxon>
        <taxon>Falsiroseomonas</taxon>
    </lineage>
</organism>
<dbReference type="NCBIfam" id="TIGR03026">
    <property type="entry name" value="NDP-sugDHase"/>
    <property type="match status" value="1"/>
</dbReference>
<dbReference type="Proteomes" id="UP000765160">
    <property type="component" value="Unassembled WGS sequence"/>
</dbReference>
<feature type="domain" description="UDP-glucose/GDP-mannose dehydrogenase C-terminal" evidence="4">
    <location>
        <begin position="320"/>
        <end position="419"/>
    </location>
</feature>
<proteinExistence type="inferred from homology"/>
<dbReference type="Pfam" id="PF00984">
    <property type="entry name" value="UDPG_MGDP_dh"/>
    <property type="match status" value="1"/>
</dbReference>
<evidence type="ECO:0000313" key="5">
    <source>
        <dbReference type="EMBL" id="NKE44455.1"/>
    </source>
</evidence>
<dbReference type="Pfam" id="PF03720">
    <property type="entry name" value="UDPG_MGDP_dh_C"/>
    <property type="match status" value="1"/>
</dbReference>
<dbReference type="NCBIfam" id="NF008286">
    <property type="entry name" value="PRK11064.1"/>
    <property type="match status" value="1"/>
</dbReference>
<evidence type="ECO:0000313" key="6">
    <source>
        <dbReference type="Proteomes" id="UP000765160"/>
    </source>
</evidence>
<dbReference type="PIRSF" id="PIRSF500136">
    <property type="entry name" value="UDP_ManNAc_DH"/>
    <property type="match status" value="1"/>
</dbReference>
<dbReference type="EMBL" id="JAAVTX010000002">
    <property type="protein sequence ID" value="NKE44455.1"/>
    <property type="molecule type" value="Genomic_DNA"/>
</dbReference>
<evidence type="ECO:0000256" key="1">
    <source>
        <dbReference type="ARBA" id="ARBA00023002"/>
    </source>
</evidence>
<comment type="caution">
    <text evidence="5">The sequence shown here is derived from an EMBL/GenBank/DDBJ whole genome shotgun (WGS) entry which is preliminary data.</text>
</comment>
<dbReference type="InterPro" id="IPR014027">
    <property type="entry name" value="UDP-Glc/GDP-Man_DH_C"/>
</dbReference>
<dbReference type="InterPro" id="IPR008927">
    <property type="entry name" value="6-PGluconate_DH-like_C_sf"/>
</dbReference>
<name>A0ABX1EUY8_9PROT</name>
<dbReference type="InterPro" id="IPR036220">
    <property type="entry name" value="UDP-Glc/GDP-Man_DH_C_sf"/>
</dbReference>
<dbReference type="InterPro" id="IPR001732">
    <property type="entry name" value="UDP-Glc/GDP-Man_DH_N"/>
</dbReference>
<dbReference type="InterPro" id="IPR017476">
    <property type="entry name" value="UDP-Glc/GDP-Man"/>
</dbReference>
<keyword evidence="6" id="KW-1185">Reference proteome</keyword>
<dbReference type="Gene3D" id="3.40.50.720">
    <property type="entry name" value="NAD(P)-binding Rossmann-like Domain"/>
    <property type="match status" value="2"/>
</dbReference>
<dbReference type="PANTHER" id="PTHR43491">
    <property type="entry name" value="UDP-N-ACETYL-D-MANNOSAMINE DEHYDROGENASE"/>
    <property type="match status" value="1"/>
</dbReference>
<comment type="similarity">
    <text evidence="3">Belongs to the UDP-glucose/GDP-mannose dehydrogenase family.</text>
</comment>
<sequence length="420" mass="43177">MQRLCVMGLGYIGLPAAAMLASRGHQVTGCDTDPRVVAAVQAGQAHFQEPDLDMLLAAALTTGRLAAQAVPAPAEVFVIAVPTPLGPGNRADLASVEAATDAIAPLLRPGNLVILESTVPVGTTEALAARLAAARPDLALPRRGFPAPPGCVHLAHCPERVLPGSMLRELVANDRIIGGLTADCAALARDLYAGFVTGRCWVTDSRTAELAKLAENAFRDVNIAFANELAAICEAMEVDPWAAIALANRHPRVAILQPGAGVGGHCIAVDPWFLAEAAPAASGLIRAARAVNEAKPGQVAARIRALAAGLAGGLEPPAVACLGLTYKADVEDLRASPALAIAEDLARDATLRLLCCDPLLATLPPTLAARPGVVLVDVQAALAQADILAILVPHAAFRALSREVFAGRPVVDAVGLLRPA</sequence>
<dbReference type="InterPro" id="IPR028359">
    <property type="entry name" value="UDP_ManNAc/GlcNAc_DH"/>
</dbReference>
<dbReference type="SMART" id="SM00984">
    <property type="entry name" value="UDPG_MGDP_dh_C"/>
    <property type="match status" value="1"/>
</dbReference>
<keyword evidence="1 5" id="KW-0560">Oxidoreductase</keyword>
<accession>A0ABX1EUY8</accession>
<keyword evidence="2" id="KW-0520">NAD</keyword>
<dbReference type="InterPro" id="IPR036291">
    <property type="entry name" value="NAD(P)-bd_dom_sf"/>
</dbReference>
<dbReference type="EC" id="1.1.1.336" evidence="5"/>
<evidence type="ECO:0000256" key="3">
    <source>
        <dbReference type="PIRNR" id="PIRNR000124"/>
    </source>
</evidence>
<dbReference type="SUPFAM" id="SSF52413">
    <property type="entry name" value="UDP-glucose/GDP-mannose dehydrogenase C-terminal domain"/>
    <property type="match status" value="1"/>
</dbReference>
<dbReference type="GO" id="GO:0089714">
    <property type="term" value="F:UDP-N-acetyl-D-mannosamine dehydrogenase activity"/>
    <property type="evidence" value="ECO:0007669"/>
    <property type="project" value="UniProtKB-EC"/>
</dbReference>
<dbReference type="SUPFAM" id="SSF48179">
    <property type="entry name" value="6-phosphogluconate dehydrogenase C-terminal domain-like"/>
    <property type="match status" value="1"/>
</dbReference>
<dbReference type="InterPro" id="IPR014026">
    <property type="entry name" value="UDP-Glc/GDP-Man_DH_dimer"/>
</dbReference>
<protein>
    <submittedName>
        <fullName evidence="5">UDP-N-acetyl-D-mannosamine dehydrogenase</fullName>
        <ecNumber evidence="5">1.1.1.336</ecNumber>
    </submittedName>
</protein>
<dbReference type="PANTHER" id="PTHR43491:SF1">
    <property type="entry name" value="UDP-N-ACETYL-D-MANNOSAMINE DEHYDROGENASE"/>
    <property type="match status" value="1"/>
</dbReference>
<dbReference type="PIRSF" id="PIRSF000124">
    <property type="entry name" value="UDPglc_GDPman_dh"/>
    <property type="match status" value="1"/>
</dbReference>
<gene>
    <name evidence="5" type="primary">wecC</name>
    <name evidence="5" type="ORF">HB662_06680</name>
</gene>
<reference evidence="5 6" key="1">
    <citation type="submission" date="2020-03" db="EMBL/GenBank/DDBJ databases">
        <title>Roseomonas selenitidurans sp. nov. isolated from soil.</title>
        <authorList>
            <person name="Liu H."/>
        </authorList>
    </citation>
    <scope>NUCLEOTIDE SEQUENCE [LARGE SCALE GENOMIC DNA]</scope>
    <source>
        <strain evidence="5 6">JCM 15073</strain>
    </source>
</reference>